<dbReference type="AlphaFoldDB" id="A0A9N8WJC5"/>
<keyword evidence="7" id="KW-1185">Reference proteome</keyword>
<dbReference type="SUPFAM" id="SSF51556">
    <property type="entry name" value="Metallo-dependent hydrolases"/>
    <property type="match status" value="1"/>
</dbReference>
<name>A0A9N8WJC5_9GLOM</name>
<evidence type="ECO:0000259" key="5">
    <source>
        <dbReference type="PROSITE" id="PS51987"/>
    </source>
</evidence>
<dbReference type="InterPro" id="IPR006680">
    <property type="entry name" value="Amidohydro-rel"/>
</dbReference>
<dbReference type="InterPro" id="IPR027303">
    <property type="entry name" value="Gln_synth_gly_rich_site"/>
</dbReference>
<dbReference type="InterPro" id="IPR036651">
    <property type="entry name" value="Gln_synt_N_sf"/>
</dbReference>
<dbReference type="InterPro" id="IPR014746">
    <property type="entry name" value="Gln_synth/guanido_kin_cat_dom"/>
</dbReference>
<dbReference type="SUPFAM" id="SSF55931">
    <property type="entry name" value="Glutamine synthetase/guanido kinase"/>
    <property type="match status" value="1"/>
</dbReference>
<organism evidence="6 7">
    <name type="scientific">Acaulospora morrowiae</name>
    <dbReference type="NCBI Taxonomy" id="94023"/>
    <lineage>
        <taxon>Eukaryota</taxon>
        <taxon>Fungi</taxon>
        <taxon>Fungi incertae sedis</taxon>
        <taxon>Mucoromycota</taxon>
        <taxon>Glomeromycotina</taxon>
        <taxon>Glomeromycetes</taxon>
        <taxon>Diversisporales</taxon>
        <taxon>Acaulosporaceae</taxon>
        <taxon>Acaulospora</taxon>
    </lineage>
</organism>
<dbReference type="PROSITE" id="PS00181">
    <property type="entry name" value="GLNA_ATP"/>
    <property type="match status" value="1"/>
</dbReference>
<feature type="transmembrane region" description="Helical" evidence="4">
    <location>
        <begin position="1076"/>
        <end position="1102"/>
    </location>
</feature>
<evidence type="ECO:0000313" key="7">
    <source>
        <dbReference type="Proteomes" id="UP000789342"/>
    </source>
</evidence>
<dbReference type="PANTHER" id="PTHR43383">
    <property type="entry name" value="NODULIN 6"/>
    <property type="match status" value="1"/>
</dbReference>
<feature type="transmembrane region" description="Helical" evidence="4">
    <location>
        <begin position="986"/>
        <end position="1008"/>
    </location>
</feature>
<evidence type="ECO:0000256" key="4">
    <source>
        <dbReference type="SAM" id="Phobius"/>
    </source>
</evidence>
<dbReference type="Gene3D" id="3.10.20.70">
    <property type="entry name" value="Glutamine synthetase, N-terminal domain"/>
    <property type="match status" value="1"/>
</dbReference>
<dbReference type="EMBL" id="CAJVPV010001262">
    <property type="protein sequence ID" value="CAG8491665.1"/>
    <property type="molecule type" value="Genomic_DNA"/>
</dbReference>
<dbReference type="GO" id="GO:0016787">
    <property type="term" value="F:hydrolase activity"/>
    <property type="evidence" value="ECO:0007669"/>
    <property type="project" value="InterPro"/>
</dbReference>
<dbReference type="OrthoDB" id="77835at2759"/>
<dbReference type="Pfam" id="PF00120">
    <property type="entry name" value="Gln-synt_C"/>
    <property type="match status" value="1"/>
</dbReference>
<dbReference type="PROSITE" id="PS51987">
    <property type="entry name" value="GS_CATALYTIC"/>
    <property type="match status" value="1"/>
</dbReference>
<dbReference type="PANTHER" id="PTHR43383:SF2">
    <property type="entry name" value="AMIDOHYDROLASE 2 FAMILY PROTEIN"/>
    <property type="match status" value="1"/>
</dbReference>
<evidence type="ECO:0000256" key="2">
    <source>
        <dbReference type="PROSITE-ProRule" id="PRU01331"/>
    </source>
</evidence>
<dbReference type="Gene3D" id="3.20.20.140">
    <property type="entry name" value="Metal-dependent hydrolases"/>
    <property type="match status" value="1"/>
</dbReference>
<proteinExistence type="inferred from homology"/>
<evidence type="ECO:0000256" key="3">
    <source>
        <dbReference type="RuleBase" id="RU000384"/>
    </source>
</evidence>
<accession>A0A9N8WJC5</accession>
<protein>
    <recommendedName>
        <fullName evidence="1">Glutamine synthetase</fullName>
    </recommendedName>
</protein>
<dbReference type="InterPro" id="IPR008146">
    <property type="entry name" value="Gln_synth_cat_dom"/>
</dbReference>
<dbReference type="Proteomes" id="UP000789342">
    <property type="component" value="Unassembled WGS sequence"/>
</dbReference>
<comment type="caution">
    <text evidence="6">The sequence shown here is derived from an EMBL/GenBank/DDBJ whole genome shotgun (WGS) entry which is preliminary data.</text>
</comment>
<evidence type="ECO:0000256" key="1">
    <source>
        <dbReference type="ARBA" id="ARBA00021364"/>
    </source>
</evidence>
<keyword evidence="4" id="KW-0472">Membrane</keyword>
<feature type="transmembrane region" description="Helical" evidence="4">
    <location>
        <begin position="1142"/>
        <end position="1158"/>
    </location>
</feature>
<dbReference type="GO" id="GO:0006542">
    <property type="term" value="P:glutamine biosynthetic process"/>
    <property type="evidence" value="ECO:0007669"/>
    <property type="project" value="InterPro"/>
</dbReference>
<dbReference type="SMART" id="SM01230">
    <property type="entry name" value="Gln-synt_C"/>
    <property type="match status" value="1"/>
</dbReference>
<keyword evidence="4" id="KW-0812">Transmembrane</keyword>
<feature type="domain" description="GS catalytic" evidence="5">
    <location>
        <begin position="540"/>
        <end position="899"/>
    </location>
</feature>
<feature type="transmembrane region" description="Helical" evidence="4">
    <location>
        <begin position="1164"/>
        <end position="1184"/>
    </location>
</feature>
<evidence type="ECO:0000313" key="6">
    <source>
        <dbReference type="EMBL" id="CAG8491665.1"/>
    </source>
</evidence>
<feature type="transmembrane region" description="Helical" evidence="4">
    <location>
        <begin position="942"/>
        <end position="966"/>
    </location>
</feature>
<gene>
    <name evidence="6" type="ORF">AMORRO_LOCUS2806</name>
</gene>
<dbReference type="Pfam" id="PF04909">
    <property type="entry name" value="Amidohydro_2"/>
    <property type="match status" value="1"/>
</dbReference>
<dbReference type="GO" id="GO:0004356">
    <property type="term" value="F:glutamine synthetase activity"/>
    <property type="evidence" value="ECO:0007669"/>
    <property type="project" value="InterPro"/>
</dbReference>
<feature type="transmembrane region" description="Helical" evidence="4">
    <location>
        <begin position="1044"/>
        <end position="1064"/>
    </location>
</feature>
<keyword evidence="4" id="KW-1133">Transmembrane helix</keyword>
<comment type="similarity">
    <text evidence="2 3">Belongs to the glutamine synthetase family.</text>
</comment>
<dbReference type="Gene3D" id="3.30.590.10">
    <property type="entry name" value="Glutamine synthetase/guanido kinase, catalytic domain"/>
    <property type="match status" value="1"/>
</dbReference>
<dbReference type="SUPFAM" id="SSF54368">
    <property type="entry name" value="Glutamine synthetase, N-terminal domain"/>
    <property type="match status" value="1"/>
</dbReference>
<feature type="transmembrane region" description="Helical" evidence="4">
    <location>
        <begin position="1114"/>
        <end position="1135"/>
    </location>
</feature>
<sequence>MTNRDALLKLVASFPLIDNHAHNLLTADSILTCPLEVCFSEARGEALKDAVQTSALKQAIQHLARLYKCAPSWDEIKRVRDTVSYDELCKASFETIGIQSLLLDDGLYDLGNLLDIKKHVGLVEDVRRIVRVESIAESVLKNLIESVNKSHEAVISFAEFEEPLRNQLRSLAESEEVVAFKSIAAYRSGLNINCNLTNEEVAVALGNFLRVYTSSATEQGTLKLTDKVIIDHVVNVAIDIAFENGIPIQFHTGLGDNDLDLLYSNPLYLRPLIEKYKDTKIVLLHASYPYARQAAYLASVYSNVYVDIGLISSLISTSGQQSILRELLELSPTNRMLFSTDGHCHPESFYVSVVQSRDVIGKVLLESVDNKDFTVDEAIKIAKQIFFENSNALYKLNLTPKISSNVDYFAYGVSGEKKISILKSKGVKLVRLAYLDNSSQYRIRLIPIDRFQDYVAFNGVTSLRALTALPFYADKVPKGTGVNASGECIIKPDLSTLLQLPYYPEHAIVHGFFENKWTPVDPEYGKPYLTEDSKYFSLCPRNCLRKIVDAARNDFGISFLAGFESEFVLLKNTQDSVKPIPVDDTLYLLAASFRGNNSAAVIDKIVDSLSQLNIPIEQCHSESASGQFEVVTGPLTPLNTADNCVLTRNTIYDVASQFGLKATFVPKPFNNQAGTGAHLHISLHEINKPEKENDGHSSGLSPYERSFVAGVIHHIKAICAFTLPTAHSYTRTVDHCWAGSWVCWGVENRETPIRVCYRPKKGAKGETTFDINFEHKFVDATSNPYLVISAIIAAGLDGIKRKLELNTPPCLDDPASLTDEERKNLGIVERMPGSLRETLDALKNDTVLIDALGEPLVRCYVGVKESELNFCKDLSAEKQLEALLRIERLSIVAVENLRKHHKHNIKTYKSATRTLLRELTKEFFCLFTNFDEKFDIMAHFPLLIKIVNVLAYFLFLGSSVYSFLFFDDEDTQFSLEDRHPTYITPASYVYGIWGLIHLLLLGFIIYQFFPKADGVVTDGIHWHFLFIALLISLSQSLYESDYLIISWIVTLLVASQVSYVYYTIKNKYPSNSLAETVWIHFPFSLFHAWIVVLAVLGLFAAFTSKDDDDESPSFFIQLLVLIGLLFLEGTAVSYIEKFKGDIAGALVIDWVLIGVAIGQDDTFIRIAAIILAAITTLHIIKALVYDRYIKKVRNPTPFAA</sequence>
<reference evidence="6" key="1">
    <citation type="submission" date="2021-06" db="EMBL/GenBank/DDBJ databases">
        <authorList>
            <person name="Kallberg Y."/>
            <person name="Tangrot J."/>
            <person name="Rosling A."/>
        </authorList>
    </citation>
    <scope>NUCLEOTIDE SEQUENCE</scope>
    <source>
        <strain evidence="6">CL551</strain>
    </source>
</reference>
<dbReference type="InterPro" id="IPR032466">
    <property type="entry name" value="Metal_Hydrolase"/>
</dbReference>